<keyword evidence="3 5" id="KW-0378">Hydrolase</keyword>
<dbReference type="Proteomes" id="UP000182719">
    <property type="component" value="Unassembled WGS sequence"/>
</dbReference>
<dbReference type="Gene3D" id="3.10.300.10">
    <property type="entry name" value="Methylpurine-DNA glycosylase (MPG)"/>
    <property type="match status" value="1"/>
</dbReference>
<keyword evidence="4 5" id="KW-0234">DNA repair</keyword>
<accession>A0A1H7X4N2</accession>
<dbReference type="PANTHER" id="PTHR10429">
    <property type="entry name" value="DNA-3-METHYLADENINE GLYCOSYLASE"/>
    <property type="match status" value="1"/>
</dbReference>
<dbReference type="OrthoDB" id="9794313at2"/>
<keyword evidence="7" id="KW-1185">Reference proteome</keyword>
<organism evidence="6 7">
    <name type="scientific">Stigmatella aurantiaca</name>
    <dbReference type="NCBI Taxonomy" id="41"/>
    <lineage>
        <taxon>Bacteria</taxon>
        <taxon>Pseudomonadati</taxon>
        <taxon>Myxococcota</taxon>
        <taxon>Myxococcia</taxon>
        <taxon>Myxococcales</taxon>
        <taxon>Cystobacterineae</taxon>
        <taxon>Archangiaceae</taxon>
        <taxon>Stigmatella</taxon>
    </lineage>
</organism>
<reference evidence="7" key="1">
    <citation type="submission" date="2016-10" db="EMBL/GenBank/DDBJ databases">
        <authorList>
            <person name="Varghese N."/>
            <person name="Submissions S."/>
        </authorList>
    </citation>
    <scope>NUCLEOTIDE SEQUENCE [LARGE SCALE GENOMIC DNA]</scope>
    <source>
        <strain evidence="7">DSM 17044</strain>
    </source>
</reference>
<sequence>MRLPVSFYERPALTVARELLGTHLVLEEGGVRRVGRIVETEAYIGEFDLACHAAKGRTARTEVLFGPPGRAYVYFIYGMHHCFNVVTETDGLAGAVLVRGVEPVEGLPPGRRTDGPGRLCSAFGITLAHNRADLQAPGLTLTPGVSVPDERVAQGPRVGVDYAGVWAQAPFRLWIRDSVHVSKGPAQRGRCRP</sequence>
<dbReference type="GO" id="GO:0003677">
    <property type="term" value="F:DNA binding"/>
    <property type="evidence" value="ECO:0007669"/>
    <property type="project" value="InterPro"/>
</dbReference>
<evidence type="ECO:0000256" key="1">
    <source>
        <dbReference type="ARBA" id="ARBA00009232"/>
    </source>
</evidence>
<dbReference type="AlphaFoldDB" id="A0A1H7X4N2"/>
<dbReference type="EMBL" id="FOAP01000014">
    <property type="protein sequence ID" value="SEM28068.1"/>
    <property type="molecule type" value="Genomic_DNA"/>
</dbReference>
<dbReference type="InterPro" id="IPR036995">
    <property type="entry name" value="MPG_sf"/>
</dbReference>
<gene>
    <name evidence="6" type="ORF">SAMN05444354_11478</name>
</gene>
<protein>
    <recommendedName>
        <fullName evidence="5">Putative 3-methyladenine DNA glycosylase</fullName>
        <ecNumber evidence="5">3.2.2.-</ecNumber>
    </recommendedName>
</protein>
<evidence type="ECO:0000313" key="7">
    <source>
        <dbReference type="Proteomes" id="UP000182719"/>
    </source>
</evidence>
<dbReference type="HAMAP" id="MF_00527">
    <property type="entry name" value="3MGH"/>
    <property type="match status" value="1"/>
</dbReference>
<comment type="similarity">
    <text evidence="1 5">Belongs to the DNA glycosylase MPG family.</text>
</comment>
<dbReference type="InterPro" id="IPR011034">
    <property type="entry name" value="Formyl_transferase-like_C_sf"/>
</dbReference>
<evidence type="ECO:0000256" key="4">
    <source>
        <dbReference type="ARBA" id="ARBA00023204"/>
    </source>
</evidence>
<dbReference type="CDD" id="cd00540">
    <property type="entry name" value="AAG"/>
    <property type="match status" value="1"/>
</dbReference>
<dbReference type="FunFam" id="3.10.300.10:FF:000001">
    <property type="entry name" value="Putative 3-methyladenine DNA glycosylase"/>
    <property type="match status" value="1"/>
</dbReference>
<evidence type="ECO:0000256" key="5">
    <source>
        <dbReference type="HAMAP-Rule" id="MF_00527"/>
    </source>
</evidence>
<keyword evidence="2 5" id="KW-0227">DNA damage</keyword>
<dbReference type="PANTHER" id="PTHR10429:SF0">
    <property type="entry name" value="DNA-3-METHYLADENINE GLYCOSYLASE"/>
    <property type="match status" value="1"/>
</dbReference>
<name>A0A1H7X4N2_STIAU</name>
<evidence type="ECO:0000256" key="2">
    <source>
        <dbReference type="ARBA" id="ARBA00022763"/>
    </source>
</evidence>
<dbReference type="InterPro" id="IPR003180">
    <property type="entry name" value="MPG"/>
</dbReference>
<dbReference type="RefSeq" id="WP_075008935.1">
    <property type="nucleotide sequence ID" value="NZ_FOAP01000014.1"/>
</dbReference>
<dbReference type="SUPFAM" id="SSF50486">
    <property type="entry name" value="FMT C-terminal domain-like"/>
    <property type="match status" value="1"/>
</dbReference>
<dbReference type="Pfam" id="PF02245">
    <property type="entry name" value="Pur_DNA_glyco"/>
    <property type="match status" value="1"/>
</dbReference>
<dbReference type="EC" id="3.2.2.-" evidence="5"/>
<evidence type="ECO:0000256" key="3">
    <source>
        <dbReference type="ARBA" id="ARBA00022801"/>
    </source>
</evidence>
<dbReference type="GO" id="GO:0006284">
    <property type="term" value="P:base-excision repair"/>
    <property type="evidence" value="ECO:0007669"/>
    <property type="project" value="InterPro"/>
</dbReference>
<dbReference type="NCBIfam" id="TIGR00567">
    <property type="entry name" value="3mg"/>
    <property type="match status" value="1"/>
</dbReference>
<proteinExistence type="inferred from homology"/>
<evidence type="ECO:0000313" key="6">
    <source>
        <dbReference type="EMBL" id="SEM28068.1"/>
    </source>
</evidence>
<dbReference type="GO" id="GO:0003905">
    <property type="term" value="F:alkylbase DNA N-glycosylase activity"/>
    <property type="evidence" value="ECO:0007669"/>
    <property type="project" value="InterPro"/>
</dbReference>